<reference evidence="1 2" key="1">
    <citation type="journal article" date="2019" name="Extremophiles">
        <title>Biogeography of thermophiles and predominance of Thermus scotoductus in domestic water heaters.</title>
        <authorList>
            <person name="Wilpiszeski R.L."/>
            <person name="Zhang Z."/>
            <person name="House C.H."/>
        </authorList>
    </citation>
    <scope>NUCLEOTIDE SEQUENCE [LARGE SCALE GENOMIC DNA]</scope>
    <source>
        <strain evidence="1 2">28_S28</strain>
    </source>
</reference>
<sequence length="226" mass="25202">MNLSDLRAHWDYFLALDEDLRILRRYIAFHEDNLETFSLELHRIIQMAALEVEAVLLSLCRGIFGGCGGKRSPSFTQLDLRSKDFIRQKWGIEVEDIEVHFLGLGVPLKPLDPQGQPVYPWWDAYTSLKHGRTQALKKATLRHALMAVGALATWLTLGFLGLPEPGGNLHPVPEVVRRVVYRGYSLGEPAHVFGPPYEVWYVESPNAHTLSRPDPGQSGAGPGAGP</sequence>
<dbReference type="Proteomes" id="UP000287439">
    <property type="component" value="Unassembled WGS sequence"/>
</dbReference>
<proteinExistence type="predicted"/>
<dbReference type="AlphaFoldDB" id="A0A430RJ64"/>
<evidence type="ECO:0000313" key="1">
    <source>
        <dbReference type="EMBL" id="RTH15045.1"/>
    </source>
</evidence>
<dbReference type="EMBL" id="PELV01000392">
    <property type="protein sequence ID" value="RTH15045.1"/>
    <property type="molecule type" value="Genomic_DNA"/>
</dbReference>
<accession>A0A430RJ64</accession>
<protein>
    <submittedName>
        <fullName evidence="1">Uncharacterized protein</fullName>
    </submittedName>
</protein>
<name>A0A430RJ64_THESC</name>
<evidence type="ECO:0000313" key="2">
    <source>
        <dbReference type="Proteomes" id="UP000287439"/>
    </source>
</evidence>
<gene>
    <name evidence="1" type="ORF">CSW41_11200</name>
</gene>
<comment type="caution">
    <text evidence="1">The sequence shown here is derived from an EMBL/GenBank/DDBJ whole genome shotgun (WGS) entry which is preliminary data.</text>
</comment>
<organism evidence="1 2">
    <name type="scientific">Thermus scotoductus</name>
    <dbReference type="NCBI Taxonomy" id="37636"/>
    <lineage>
        <taxon>Bacteria</taxon>
        <taxon>Thermotogati</taxon>
        <taxon>Deinococcota</taxon>
        <taxon>Deinococci</taxon>
        <taxon>Thermales</taxon>
        <taxon>Thermaceae</taxon>
        <taxon>Thermus</taxon>
    </lineage>
</organism>